<proteinExistence type="predicted"/>
<reference evidence="3" key="1">
    <citation type="submission" date="2016-10" db="EMBL/GenBank/DDBJ databases">
        <title>Sequence of Gallionella enrichment culture.</title>
        <authorList>
            <person name="Poehlein A."/>
            <person name="Muehling M."/>
            <person name="Daniel R."/>
        </authorList>
    </citation>
    <scope>NUCLEOTIDE SEQUENCE</scope>
</reference>
<dbReference type="InterPro" id="IPR000160">
    <property type="entry name" value="GGDEF_dom"/>
</dbReference>
<dbReference type="GO" id="GO:0005886">
    <property type="term" value="C:plasma membrane"/>
    <property type="evidence" value="ECO:0007669"/>
    <property type="project" value="TreeGrafter"/>
</dbReference>
<dbReference type="InterPro" id="IPR029787">
    <property type="entry name" value="Nucleotide_cyclase"/>
</dbReference>
<dbReference type="Pfam" id="PF00990">
    <property type="entry name" value="GGDEF"/>
    <property type="match status" value="1"/>
</dbReference>
<gene>
    <name evidence="3" type="primary">ydaM_13</name>
    <name evidence="3" type="ORF">GALL_223250</name>
</gene>
<feature type="region of interest" description="Disordered" evidence="1">
    <location>
        <begin position="132"/>
        <end position="152"/>
    </location>
</feature>
<dbReference type="InterPro" id="IPR043128">
    <property type="entry name" value="Rev_trsase/Diguanyl_cyclase"/>
</dbReference>
<comment type="caution">
    <text evidence="3">The sequence shown here is derived from an EMBL/GenBank/DDBJ whole genome shotgun (WGS) entry which is preliminary data.</text>
</comment>
<dbReference type="GO" id="GO:0043709">
    <property type="term" value="P:cell adhesion involved in single-species biofilm formation"/>
    <property type="evidence" value="ECO:0007669"/>
    <property type="project" value="TreeGrafter"/>
</dbReference>
<dbReference type="SUPFAM" id="SSF55073">
    <property type="entry name" value="Nucleotide cyclase"/>
    <property type="match status" value="1"/>
</dbReference>
<evidence type="ECO:0000313" key="3">
    <source>
        <dbReference type="EMBL" id="OIQ95649.1"/>
    </source>
</evidence>
<dbReference type="NCBIfam" id="TIGR00254">
    <property type="entry name" value="GGDEF"/>
    <property type="match status" value="1"/>
</dbReference>
<dbReference type="SMART" id="SM00267">
    <property type="entry name" value="GGDEF"/>
    <property type="match status" value="1"/>
</dbReference>
<dbReference type="AlphaFoldDB" id="A0A1J5RIQ4"/>
<evidence type="ECO:0000259" key="2">
    <source>
        <dbReference type="SMART" id="SM00267"/>
    </source>
</evidence>
<organism evidence="3">
    <name type="scientific">mine drainage metagenome</name>
    <dbReference type="NCBI Taxonomy" id="410659"/>
    <lineage>
        <taxon>unclassified sequences</taxon>
        <taxon>metagenomes</taxon>
        <taxon>ecological metagenomes</taxon>
    </lineage>
</organism>
<dbReference type="InterPro" id="IPR050469">
    <property type="entry name" value="Diguanylate_Cyclase"/>
</dbReference>
<dbReference type="Gene3D" id="3.30.70.270">
    <property type="match status" value="1"/>
</dbReference>
<evidence type="ECO:0000256" key="1">
    <source>
        <dbReference type="SAM" id="MobiDB-lite"/>
    </source>
</evidence>
<feature type="domain" description="GGDEF" evidence="2">
    <location>
        <begin position="209"/>
        <end position="361"/>
    </location>
</feature>
<sequence>MPIRHQSVEDVIESLEELLRETKPGSSVSVEHLKSACETLTVLNRRFLRTVRVSDNYQIQVRSLVDELKEALAKIRSMKGIVHICSSCKQISVDQADWQPLDVYISKRTDTRFTHGMCPDCSRRLYGDFVPPVSEPAKPEEGAPASGGRTDELDLTDPVVARFLPMVNDPLLADKALHDDVAELFHKYVRLQRRMKRIAEISDRYQAEFRRAKADQDWAAHGDPLTGLSNRIAFQETLETERLSGLASGKLPALVTVKVSNLRDLNHSHGLAAGDQALRAAAVTLRAAVPDLRLCGRWKGATLVGLFSADDADPASARVAKLSQTAKAAGEAMTPQAVFEVGWAALRAGDTLEAWLSRAGAD</sequence>
<name>A0A1J5RIQ4_9ZZZZ</name>
<dbReference type="GO" id="GO:0052621">
    <property type="term" value="F:diguanylate cyclase activity"/>
    <property type="evidence" value="ECO:0007669"/>
    <property type="project" value="UniProtKB-EC"/>
</dbReference>
<dbReference type="EMBL" id="MLJW01000162">
    <property type="protein sequence ID" value="OIQ95649.1"/>
    <property type="molecule type" value="Genomic_DNA"/>
</dbReference>
<dbReference type="PANTHER" id="PTHR45138">
    <property type="entry name" value="REGULATORY COMPONENTS OF SENSORY TRANSDUCTION SYSTEM"/>
    <property type="match status" value="1"/>
</dbReference>
<keyword evidence="3" id="KW-0548">Nucleotidyltransferase</keyword>
<dbReference type="PANTHER" id="PTHR45138:SF9">
    <property type="entry name" value="DIGUANYLATE CYCLASE DGCM-RELATED"/>
    <property type="match status" value="1"/>
</dbReference>
<dbReference type="GO" id="GO:1902201">
    <property type="term" value="P:negative regulation of bacterial-type flagellum-dependent cell motility"/>
    <property type="evidence" value="ECO:0007669"/>
    <property type="project" value="TreeGrafter"/>
</dbReference>
<keyword evidence="3" id="KW-0808">Transferase</keyword>
<accession>A0A1J5RIQ4</accession>
<dbReference type="EC" id="2.7.7.65" evidence="3"/>
<protein>
    <submittedName>
        <fullName evidence="3">Putative diguanylate cyclase YdaM</fullName>
        <ecNumber evidence="3">2.7.7.65</ecNumber>
    </submittedName>
</protein>